<evidence type="ECO:0000313" key="2">
    <source>
        <dbReference type="Ensembl" id="ENSCPGP00000027945.1"/>
    </source>
</evidence>
<feature type="compositionally biased region" description="Basic and acidic residues" evidence="1">
    <location>
        <begin position="422"/>
        <end position="433"/>
    </location>
</feature>
<feature type="region of interest" description="Disordered" evidence="1">
    <location>
        <begin position="43"/>
        <end position="129"/>
    </location>
</feature>
<organism evidence="2 3">
    <name type="scientific">Calidris pygmaea</name>
    <name type="common">Spoon-billed sandpiper</name>
    <dbReference type="NCBI Taxonomy" id="425635"/>
    <lineage>
        <taxon>Eukaryota</taxon>
        <taxon>Metazoa</taxon>
        <taxon>Chordata</taxon>
        <taxon>Craniata</taxon>
        <taxon>Vertebrata</taxon>
        <taxon>Euteleostomi</taxon>
        <taxon>Archelosauria</taxon>
        <taxon>Archosauria</taxon>
        <taxon>Dinosauria</taxon>
        <taxon>Saurischia</taxon>
        <taxon>Theropoda</taxon>
        <taxon>Coelurosauria</taxon>
        <taxon>Aves</taxon>
        <taxon>Neognathae</taxon>
        <taxon>Neoaves</taxon>
        <taxon>Charadriiformes</taxon>
        <taxon>Scolopacidae</taxon>
        <taxon>Calidris</taxon>
    </lineage>
</organism>
<evidence type="ECO:0000256" key="1">
    <source>
        <dbReference type="SAM" id="MobiDB-lite"/>
    </source>
</evidence>
<feature type="region of interest" description="Disordered" evidence="1">
    <location>
        <begin position="590"/>
        <end position="650"/>
    </location>
</feature>
<feature type="region of interest" description="Disordered" evidence="1">
    <location>
        <begin position="302"/>
        <end position="562"/>
    </location>
</feature>
<dbReference type="AlphaFoldDB" id="A0A8C3PTZ5"/>
<proteinExistence type="predicted"/>
<dbReference type="Ensembl" id="ENSCPGT00000030510.1">
    <property type="protein sequence ID" value="ENSCPGP00000027945.1"/>
    <property type="gene ID" value="ENSCPGG00000019262.1"/>
</dbReference>
<evidence type="ECO:0000313" key="3">
    <source>
        <dbReference type="Proteomes" id="UP000694419"/>
    </source>
</evidence>
<sequence length="650" mass="65670">MCATLRSALIIEQHGRTLAWLRCPSQMAGTRADPDLSVVCTAQKEEADSQSIVPSRQLSEDKTDDEAAPEQGDNGSTDAMENGIGLKPENRSTPRVGGDAHSPRSGTGTRARGGISIAGPTPASSEGSGDLDLVIEVNSGVSVLPQSSGEDRDYGAPRGIPVEGAMTAGRQRAPTTGGAGDEGSGEAIIPGQGQEVVIQGTETGGAALTSVTEKMEDVQVDAEGVDEYAYIPDSGSFTVTHGKAGSTAGVTSFTQISPDKDDEVNIFIGRANIHVGEQENTQAGNGNDDDGIPAQRRPEVLATTATPSPRGSTTTSPTDGHPTGDDEDGAPITGDGEGPVAPSPWRVTGSDITVPAKGEAQKFKGRPGHMAAATTPHQGGDKEATATVPAKGASIRLGTTIGSPGVSKGDCTTTSGTAGGRKASESARGRGEGSGEVGSATPQPHREGRPGAGARVQQGRVGQEKTPRMDKVPSPHRKAGSQAPSGAQASAGGRGGDTAGRPHGTKVGGTPPPQAGQAGASMAVGEGRQRGQSGKSGVVVAGADDGRLPGHHGRRLGAGAPGAFAALGHSRQLDQVKRANELHVRERSFYTLGGAAGGPRGPYIGLGSADSSQSSEGERGSRSDSRQTGLRPSGWGAPGHSHGRWSRATL</sequence>
<accession>A0A8C3PTZ5</accession>
<feature type="compositionally biased region" description="Low complexity" evidence="1">
    <location>
        <begin position="303"/>
        <end position="318"/>
    </location>
</feature>
<dbReference type="Proteomes" id="UP000694419">
    <property type="component" value="Unplaced"/>
</dbReference>
<feature type="compositionally biased region" description="Low complexity" evidence="1">
    <location>
        <begin position="480"/>
        <end position="491"/>
    </location>
</feature>
<reference evidence="2" key="1">
    <citation type="submission" date="2025-08" db="UniProtKB">
        <authorList>
            <consortium name="Ensembl"/>
        </authorList>
    </citation>
    <scope>IDENTIFICATION</scope>
</reference>
<protein>
    <submittedName>
        <fullName evidence="2">Uncharacterized protein</fullName>
    </submittedName>
</protein>
<feature type="compositionally biased region" description="Basic residues" evidence="1">
    <location>
        <begin position="641"/>
        <end position="650"/>
    </location>
</feature>
<keyword evidence="3" id="KW-1185">Reference proteome</keyword>
<name>A0A8C3PTZ5_9CHAR</name>
<feature type="compositionally biased region" description="Basic and acidic residues" evidence="1">
    <location>
        <begin position="616"/>
        <end position="625"/>
    </location>
</feature>
<feature type="compositionally biased region" description="Basic and acidic residues" evidence="1">
    <location>
        <begin position="462"/>
        <end position="473"/>
    </location>
</feature>
<feature type="region of interest" description="Disordered" evidence="1">
    <location>
        <begin position="275"/>
        <end position="294"/>
    </location>
</feature>
<reference evidence="2" key="2">
    <citation type="submission" date="2025-09" db="UniProtKB">
        <authorList>
            <consortium name="Ensembl"/>
        </authorList>
    </citation>
    <scope>IDENTIFICATION</scope>
</reference>